<proteinExistence type="predicted"/>
<dbReference type="EMBL" id="MFTJ01000032">
    <property type="protein sequence ID" value="OGI65023.1"/>
    <property type="molecule type" value="Genomic_DNA"/>
</dbReference>
<comment type="caution">
    <text evidence="1">The sequence shown here is derived from an EMBL/GenBank/DDBJ whole genome shotgun (WGS) entry which is preliminary data.</text>
</comment>
<sequence>MLHGWLIFDWEKGFWEGVGEGSKTGAEAADEDEGGCDWLLRGIHKERAFVWFLKGCGNGFIL</sequence>
<protein>
    <submittedName>
        <fullName evidence="1">Uncharacterized protein</fullName>
    </submittedName>
</protein>
<accession>A0A1F6V5S4</accession>
<evidence type="ECO:0000313" key="2">
    <source>
        <dbReference type="Proteomes" id="UP000178700"/>
    </source>
</evidence>
<organism evidence="1 2">
    <name type="scientific">Candidatus Nomurabacteria bacterium RIFCSPHIGHO2_01_FULL_39_10</name>
    <dbReference type="NCBI Taxonomy" id="1801733"/>
    <lineage>
        <taxon>Bacteria</taxon>
        <taxon>Candidatus Nomuraibacteriota</taxon>
    </lineage>
</organism>
<reference evidence="1 2" key="1">
    <citation type="journal article" date="2016" name="Nat. Commun.">
        <title>Thousands of microbial genomes shed light on interconnected biogeochemical processes in an aquifer system.</title>
        <authorList>
            <person name="Anantharaman K."/>
            <person name="Brown C.T."/>
            <person name="Hug L.A."/>
            <person name="Sharon I."/>
            <person name="Castelle C.J."/>
            <person name="Probst A.J."/>
            <person name="Thomas B.C."/>
            <person name="Singh A."/>
            <person name="Wilkins M.J."/>
            <person name="Karaoz U."/>
            <person name="Brodie E.L."/>
            <person name="Williams K.H."/>
            <person name="Hubbard S.S."/>
            <person name="Banfield J.F."/>
        </authorList>
    </citation>
    <scope>NUCLEOTIDE SEQUENCE [LARGE SCALE GENOMIC DNA]</scope>
</reference>
<gene>
    <name evidence="1" type="ORF">A2642_00605</name>
</gene>
<dbReference type="AlphaFoldDB" id="A0A1F6V5S4"/>
<evidence type="ECO:0000313" key="1">
    <source>
        <dbReference type="EMBL" id="OGI65023.1"/>
    </source>
</evidence>
<name>A0A1F6V5S4_9BACT</name>
<dbReference type="Proteomes" id="UP000178700">
    <property type="component" value="Unassembled WGS sequence"/>
</dbReference>